<evidence type="ECO:0000313" key="1">
    <source>
        <dbReference type="EMBL" id="KAH7024306.1"/>
    </source>
</evidence>
<accession>A0ABQ8FSX1</accession>
<proteinExistence type="predicted"/>
<comment type="caution">
    <text evidence="1">The sequence shown here is derived from an EMBL/GenBank/DDBJ whole genome shotgun (WGS) entry which is preliminary data.</text>
</comment>
<gene>
    <name evidence="1" type="ORF">B0J12DRAFT_387933</name>
</gene>
<name>A0ABQ8FSX1_9PEZI</name>
<dbReference type="EMBL" id="JAGTJR010000062">
    <property type="protein sequence ID" value="KAH7024306.1"/>
    <property type="molecule type" value="Genomic_DNA"/>
</dbReference>
<dbReference type="Proteomes" id="UP000774617">
    <property type="component" value="Unassembled WGS sequence"/>
</dbReference>
<evidence type="ECO:0000313" key="2">
    <source>
        <dbReference type="Proteomes" id="UP000774617"/>
    </source>
</evidence>
<sequence>MLPPPCLSVVPLSGLPRPSPAFILVTNTVSASIGQYFLPVQPQRQQPTLRETHTFSQSSIFSRISGARITLKGRNPRICRWGSCSSMHQNDRSELSRFWQDWFVKADTCPPVRQLLSLDRLARRYTPHSQGAIEKVIKTNFHLPSSLGSLS</sequence>
<organism evidence="1 2">
    <name type="scientific">Macrophomina phaseolina</name>
    <dbReference type="NCBI Taxonomy" id="35725"/>
    <lineage>
        <taxon>Eukaryota</taxon>
        <taxon>Fungi</taxon>
        <taxon>Dikarya</taxon>
        <taxon>Ascomycota</taxon>
        <taxon>Pezizomycotina</taxon>
        <taxon>Dothideomycetes</taxon>
        <taxon>Dothideomycetes incertae sedis</taxon>
        <taxon>Botryosphaeriales</taxon>
        <taxon>Botryosphaeriaceae</taxon>
        <taxon>Macrophomina</taxon>
    </lineage>
</organism>
<protein>
    <submittedName>
        <fullName evidence="1">Uncharacterized protein</fullName>
    </submittedName>
</protein>
<keyword evidence="2" id="KW-1185">Reference proteome</keyword>
<reference evidence="1 2" key="1">
    <citation type="journal article" date="2021" name="Nat. Commun.">
        <title>Genetic determinants of endophytism in the Arabidopsis root mycobiome.</title>
        <authorList>
            <person name="Mesny F."/>
            <person name="Miyauchi S."/>
            <person name="Thiergart T."/>
            <person name="Pickel B."/>
            <person name="Atanasova L."/>
            <person name="Karlsson M."/>
            <person name="Huettel B."/>
            <person name="Barry K.W."/>
            <person name="Haridas S."/>
            <person name="Chen C."/>
            <person name="Bauer D."/>
            <person name="Andreopoulos W."/>
            <person name="Pangilinan J."/>
            <person name="LaButti K."/>
            <person name="Riley R."/>
            <person name="Lipzen A."/>
            <person name="Clum A."/>
            <person name="Drula E."/>
            <person name="Henrissat B."/>
            <person name="Kohler A."/>
            <person name="Grigoriev I.V."/>
            <person name="Martin F.M."/>
            <person name="Hacquard S."/>
        </authorList>
    </citation>
    <scope>NUCLEOTIDE SEQUENCE [LARGE SCALE GENOMIC DNA]</scope>
    <source>
        <strain evidence="1 2">MPI-SDFR-AT-0080</strain>
    </source>
</reference>